<dbReference type="OrthoDB" id="6625421at2759"/>
<dbReference type="EMBL" id="BGZK01001026">
    <property type="protein sequence ID" value="GBP68865.1"/>
    <property type="molecule type" value="Genomic_DNA"/>
</dbReference>
<keyword evidence="2" id="KW-1185">Reference proteome</keyword>
<proteinExistence type="predicted"/>
<dbReference type="AlphaFoldDB" id="A0A4C1Y387"/>
<name>A0A4C1Y387_EUMVA</name>
<evidence type="ECO:0000313" key="2">
    <source>
        <dbReference type="Proteomes" id="UP000299102"/>
    </source>
</evidence>
<accession>A0A4C1Y387</accession>
<gene>
    <name evidence="1" type="ORF">EVAR_46182_1</name>
</gene>
<dbReference type="Proteomes" id="UP000299102">
    <property type="component" value="Unassembled WGS sequence"/>
</dbReference>
<sequence>MMLEEVVTRVEKGMLRWFDHLERMNESRLTKQIYKTNVCDERSARVGLGRSLSTLENRMTAGVATRHHALVTLSLLPTGLGYLPLSLG</sequence>
<reference evidence="1 2" key="1">
    <citation type="journal article" date="2019" name="Commun. Biol.">
        <title>The bagworm genome reveals a unique fibroin gene that provides high tensile strength.</title>
        <authorList>
            <person name="Kono N."/>
            <person name="Nakamura H."/>
            <person name="Ohtoshi R."/>
            <person name="Tomita M."/>
            <person name="Numata K."/>
            <person name="Arakawa K."/>
        </authorList>
    </citation>
    <scope>NUCLEOTIDE SEQUENCE [LARGE SCALE GENOMIC DNA]</scope>
</reference>
<evidence type="ECO:0000313" key="1">
    <source>
        <dbReference type="EMBL" id="GBP68865.1"/>
    </source>
</evidence>
<protein>
    <submittedName>
        <fullName evidence="1">Uncharacterized protein</fullName>
    </submittedName>
</protein>
<comment type="caution">
    <text evidence="1">The sequence shown here is derived from an EMBL/GenBank/DDBJ whole genome shotgun (WGS) entry which is preliminary data.</text>
</comment>
<organism evidence="1 2">
    <name type="scientific">Eumeta variegata</name>
    <name type="common">Bagworm moth</name>
    <name type="synonym">Eumeta japonica</name>
    <dbReference type="NCBI Taxonomy" id="151549"/>
    <lineage>
        <taxon>Eukaryota</taxon>
        <taxon>Metazoa</taxon>
        <taxon>Ecdysozoa</taxon>
        <taxon>Arthropoda</taxon>
        <taxon>Hexapoda</taxon>
        <taxon>Insecta</taxon>
        <taxon>Pterygota</taxon>
        <taxon>Neoptera</taxon>
        <taxon>Endopterygota</taxon>
        <taxon>Lepidoptera</taxon>
        <taxon>Glossata</taxon>
        <taxon>Ditrysia</taxon>
        <taxon>Tineoidea</taxon>
        <taxon>Psychidae</taxon>
        <taxon>Oiketicinae</taxon>
        <taxon>Eumeta</taxon>
    </lineage>
</organism>